<feature type="region of interest" description="Disordered" evidence="1">
    <location>
        <begin position="1"/>
        <end position="26"/>
    </location>
</feature>
<dbReference type="RefSeq" id="YP_009664330.1">
    <property type="nucleotide sequence ID" value="NC_043027.1"/>
</dbReference>
<sequence>MSEEKVLENQEEEVVEKEEVGESEQPQLEGDIVQFTVGINSNQTYNVRSTVETGLDLREYMQAIATIKLNTIISILSGNEKKYDNLKIFKEFEKETLSMAIDKILEGFSEKEIPDIEKKQIKKLFAE</sequence>
<accession>A0A223LDV5</accession>
<reference evidence="2 3" key="1">
    <citation type="submission" date="2017-06" db="EMBL/GenBank/DDBJ databases">
        <authorList>
            <person name="Russell D.A."/>
            <person name="Jacobs-Sera D."/>
            <person name="Duda R."/>
            <person name="Hatfull G.F."/>
            <person name="Hendrix R.W."/>
        </authorList>
    </citation>
    <scope>NUCLEOTIDE SEQUENCE [LARGE SCALE GENOMIC DNA]</scope>
</reference>
<evidence type="ECO:0008006" key="4">
    <source>
        <dbReference type="Google" id="ProtNLM"/>
    </source>
</evidence>
<evidence type="ECO:0000313" key="2">
    <source>
        <dbReference type="EMBL" id="AST99950.1"/>
    </source>
</evidence>
<protein>
    <recommendedName>
        <fullName evidence="4">Tail assembly chaperone</fullName>
    </recommendedName>
</protein>
<proteinExistence type="predicted"/>
<dbReference type="EMBL" id="MF360957">
    <property type="protein sequence ID" value="AST99950.1"/>
    <property type="molecule type" value="Genomic_DNA"/>
</dbReference>
<evidence type="ECO:0000313" key="3">
    <source>
        <dbReference type="Proteomes" id="UP000226236"/>
    </source>
</evidence>
<dbReference type="GeneID" id="40524361"/>
<name>A0A223LDV5_BPPB1</name>
<keyword evidence="3" id="KW-1185">Reference proteome</keyword>
<evidence type="ECO:0000256" key="1">
    <source>
        <dbReference type="SAM" id="MobiDB-lite"/>
    </source>
</evidence>
<feature type="compositionally biased region" description="Acidic residues" evidence="1">
    <location>
        <begin position="9"/>
        <end position="22"/>
    </location>
</feature>
<dbReference type="Proteomes" id="UP000226236">
    <property type="component" value="Segment"/>
</dbReference>
<organism evidence="2 3">
    <name type="scientific">Bacillus phage PBS1</name>
    <dbReference type="NCBI Taxonomy" id="2884423"/>
    <lineage>
        <taxon>Viruses</taxon>
        <taxon>Duplodnaviria</taxon>
        <taxon>Heunggongvirae</taxon>
        <taxon>Uroviricota</taxon>
        <taxon>Caudoviricetes</taxon>
        <taxon>Takahashivirus</taxon>
        <taxon>Bacillus phage PBS1</taxon>
    </lineage>
</organism>
<gene>
    <name evidence="2" type="primary">128</name>
    <name evidence="2" type="ORF">PBI_PBS1_128</name>
</gene>